<dbReference type="Proteomes" id="UP001341840">
    <property type="component" value="Unassembled WGS sequence"/>
</dbReference>
<reference evidence="6 7" key="1">
    <citation type="journal article" date="2023" name="Plants (Basel)">
        <title>Bridging the Gap: Combining Genomics and Transcriptomics Approaches to Understand Stylosanthes scabra, an Orphan Legume from the Brazilian Caatinga.</title>
        <authorList>
            <person name="Ferreira-Neto J.R.C."/>
            <person name="da Silva M.D."/>
            <person name="Binneck E."/>
            <person name="de Melo N.F."/>
            <person name="da Silva R.H."/>
            <person name="de Melo A.L.T.M."/>
            <person name="Pandolfi V."/>
            <person name="Bustamante F.O."/>
            <person name="Brasileiro-Vidal A.C."/>
            <person name="Benko-Iseppon A.M."/>
        </authorList>
    </citation>
    <scope>NUCLEOTIDE SEQUENCE [LARGE SCALE GENOMIC DNA]</scope>
    <source>
        <tissue evidence="6">Leaves</tissue>
    </source>
</reference>
<evidence type="ECO:0000313" key="6">
    <source>
        <dbReference type="EMBL" id="MED6193073.1"/>
    </source>
</evidence>
<dbReference type="InterPro" id="IPR026992">
    <property type="entry name" value="DIOX_N"/>
</dbReference>
<dbReference type="EMBL" id="JASCZI010211491">
    <property type="protein sequence ID" value="MED6193073.1"/>
    <property type="molecule type" value="Genomic_DNA"/>
</dbReference>
<name>A0ABU6X8Z8_9FABA</name>
<evidence type="ECO:0000256" key="1">
    <source>
        <dbReference type="ARBA" id="ARBA00022723"/>
    </source>
</evidence>
<gene>
    <name evidence="6" type="ORF">PIB30_015506</name>
</gene>
<dbReference type="InterPro" id="IPR050295">
    <property type="entry name" value="Plant_2OG-oxidoreductases"/>
</dbReference>
<protein>
    <submittedName>
        <fullName evidence="6">Uncharacterized protein</fullName>
    </submittedName>
</protein>
<keyword evidence="2" id="KW-0847">Vitamin C</keyword>
<accession>A0ABU6X8Z8</accession>
<dbReference type="Pfam" id="PF14226">
    <property type="entry name" value="DIOX_N"/>
    <property type="match status" value="1"/>
</dbReference>
<evidence type="ECO:0000256" key="2">
    <source>
        <dbReference type="ARBA" id="ARBA00022896"/>
    </source>
</evidence>
<evidence type="ECO:0000313" key="7">
    <source>
        <dbReference type="Proteomes" id="UP001341840"/>
    </source>
</evidence>
<dbReference type="Pfam" id="PF03171">
    <property type="entry name" value="2OG-FeII_Oxy"/>
    <property type="match status" value="1"/>
</dbReference>
<evidence type="ECO:0000259" key="4">
    <source>
        <dbReference type="Pfam" id="PF03171"/>
    </source>
</evidence>
<evidence type="ECO:0000256" key="3">
    <source>
        <dbReference type="ARBA" id="ARBA00023004"/>
    </source>
</evidence>
<comment type="caution">
    <text evidence="6">The sequence shown here is derived from an EMBL/GenBank/DDBJ whole genome shotgun (WGS) entry which is preliminary data.</text>
</comment>
<dbReference type="SUPFAM" id="SSF51197">
    <property type="entry name" value="Clavaminate synthase-like"/>
    <property type="match status" value="1"/>
</dbReference>
<organism evidence="6 7">
    <name type="scientific">Stylosanthes scabra</name>
    <dbReference type="NCBI Taxonomy" id="79078"/>
    <lineage>
        <taxon>Eukaryota</taxon>
        <taxon>Viridiplantae</taxon>
        <taxon>Streptophyta</taxon>
        <taxon>Embryophyta</taxon>
        <taxon>Tracheophyta</taxon>
        <taxon>Spermatophyta</taxon>
        <taxon>Magnoliopsida</taxon>
        <taxon>eudicotyledons</taxon>
        <taxon>Gunneridae</taxon>
        <taxon>Pentapetalae</taxon>
        <taxon>rosids</taxon>
        <taxon>fabids</taxon>
        <taxon>Fabales</taxon>
        <taxon>Fabaceae</taxon>
        <taxon>Papilionoideae</taxon>
        <taxon>50 kb inversion clade</taxon>
        <taxon>dalbergioids sensu lato</taxon>
        <taxon>Dalbergieae</taxon>
        <taxon>Pterocarpus clade</taxon>
        <taxon>Stylosanthes</taxon>
    </lineage>
</organism>
<keyword evidence="1" id="KW-0479">Metal-binding</keyword>
<dbReference type="InterPro" id="IPR044861">
    <property type="entry name" value="IPNS-like_FE2OG_OXY"/>
</dbReference>
<evidence type="ECO:0000259" key="5">
    <source>
        <dbReference type="Pfam" id="PF14226"/>
    </source>
</evidence>
<sequence length="261" mass="29544">MDSKSDNLESSLPVPSVQELALSRLEKVPQRYIRDDADGNGITSPSDPSFCVPLIDVSKLVNAETQQSELQNLHLACKDWGAFQMVNHGISTTSLKNMQNQVKRFFELPFQEKKRWAQKPGSLEGYGQAFVISEEQILDWNDMIFLKCLPTQNRKLDLWPQNPPEFRETLERYSEEVRDATISIVKFITMALGLEDTQISESFQEGLYDIRMNCYPPCPEPERVVGILPHADISGITLLLDCGILQGCRSSKMENGSMLNL</sequence>
<feature type="domain" description="Non-haem dioxygenase N-terminal" evidence="5">
    <location>
        <begin position="52"/>
        <end position="162"/>
    </location>
</feature>
<dbReference type="PANTHER" id="PTHR47991">
    <property type="entry name" value="OXOGLUTARATE/IRON-DEPENDENT DIOXYGENASE"/>
    <property type="match status" value="1"/>
</dbReference>
<dbReference type="Gene3D" id="2.60.120.330">
    <property type="entry name" value="B-lactam Antibiotic, Isopenicillin N Synthase, Chain"/>
    <property type="match status" value="1"/>
</dbReference>
<proteinExistence type="predicted"/>
<feature type="domain" description="Isopenicillin N synthase-like Fe(2+) 2OG dioxygenase" evidence="4">
    <location>
        <begin position="210"/>
        <end position="243"/>
    </location>
</feature>
<dbReference type="InterPro" id="IPR027443">
    <property type="entry name" value="IPNS-like_sf"/>
</dbReference>
<keyword evidence="3" id="KW-0408">Iron</keyword>
<keyword evidence="7" id="KW-1185">Reference proteome</keyword>